<dbReference type="GO" id="GO:0044027">
    <property type="term" value="P:negative regulation of gene expression via chromosomal CpG island methylation"/>
    <property type="evidence" value="ECO:0007669"/>
    <property type="project" value="TreeGrafter"/>
</dbReference>
<dbReference type="PANTHER" id="PTHR14140">
    <property type="entry name" value="E3 UBIQUITIN-PROTEIN LIGASE UHRF-RELATED"/>
    <property type="match status" value="1"/>
</dbReference>
<evidence type="ECO:0000313" key="3">
    <source>
        <dbReference type="EMBL" id="CAB4970614.1"/>
    </source>
</evidence>
<evidence type="ECO:0000259" key="2">
    <source>
        <dbReference type="PROSITE" id="PS51015"/>
    </source>
</evidence>
<dbReference type="Pfam" id="PF26345">
    <property type="entry name" value="ScoMcrA_N"/>
    <property type="match status" value="1"/>
</dbReference>
<dbReference type="InterPro" id="IPR036987">
    <property type="entry name" value="SRA-YDG_sf"/>
</dbReference>
<feature type="domain" description="YDG" evidence="2">
    <location>
        <begin position="114"/>
        <end position="256"/>
    </location>
</feature>
<organism evidence="3">
    <name type="scientific">freshwater metagenome</name>
    <dbReference type="NCBI Taxonomy" id="449393"/>
    <lineage>
        <taxon>unclassified sequences</taxon>
        <taxon>metagenomes</taxon>
        <taxon>ecological metagenomes</taxon>
    </lineage>
</organism>
<dbReference type="InterPro" id="IPR045134">
    <property type="entry name" value="UHRF1/2-like"/>
</dbReference>
<dbReference type="SMART" id="SM00466">
    <property type="entry name" value="SRA"/>
    <property type="match status" value="1"/>
</dbReference>
<dbReference type="GO" id="GO:0061630">
    <property type="term" value="F:ubiquitin protein ligase activity"/>
    <property type="evidence" value="ECO:0007669"/>
    <property type="project" value="TreeGrafter"/>
</dbReference>
<dbReference type="CDD" id="cd00085">
    <property type="entry name" value="HNHc"/>
    <property type="match status" value="1"/>
</dbReference>
<dbReference type="Pfam" id="PF13391">
    <property type="entry name" value="HNH_2"/>
    <property type="match status" value="1"/>
</dbReference>
<dbReference type="Gene3D" id="2.30.280.10">
    <property type="entry name" value="SRA-YDG"/>
    <property type="match status" value="1"/>
</dbReference>
<feature type="region of interest" description="Disordered" evidence="1">
    <location>
        <begin position="261"/>
        <end position="285"/>
    </location>
</feature>
<accession>A0A6J7LYY2</accession>
<name>A0A6J7LYY2_9ZZZZ</name>
<protein>
    <submittedName>
        <fullName evidence="3">Unannotated protein</fullName>
    </submittedName>
</protein>
<dbReference type="SUPFAM" id="SSF88697">
    <property type="entry name" value="PUA domain-like"/>
    <property type="match status" value="1"/>
</dbReference>
<gene>
    <name evidence="3" type="ORF">UFOPK3772_03348</name>
</gene>
<reference evidence="3" key="1">
    <citation type="submission" date="2020-05" db="EMBL/GenBank/DDBJ databases">
        <authorList>
            <person name="Chiriac C."/>
            <person name="Salcher M."/>
            <person name="Ghai R."/>
            <person name="Kavagutti S V."/>
        </authorList>
    </citation>
    <scope>NUCLEOTIDE SEQUENCE</scope>
</reference>
<dbReference type="InterPro" id="IPR003615">
    <property type="entry name" value="HNH_nuc"/>
</dbReference>
<dbReference type="InterPro" id="IPR015947">
    <property type="entry name" value="PUA-like_sf"/>
</dbReference>
<dbReference type="InterPro" id="IPR058807">
    <property type="entry name" value="ScoMcrA_N"/>
</dbReference>
<proteinExistence type="predicted"/>
<dbReference type="PANTHER" id="PTHR14140:SF27">
    <property type="entry name" value="OS04G0289800 PROTEIN"/>
    <property type="match status" value="1"/>
</dbReference>
<dbReference type="Pfam" id="PF02182">
    <property type="entry name" value="SAD_SRA"/>
    <property type="match status" value="1"/>
</dbReference>
<dbReference type="Gene3D" id="1.10.30.50">
    <property type="match status" value="1"/>
</dbReference>
<dbReference type="GO" id="GO:0016567">
    <property type="term" value="P:protein ubiquitination"/>
    <property type="evidence" value="ECO:0007669"/>
    <property type="project" value="TreeGrafter"/>
</dbReference>
<sequence length="411" mass="45315">MADRIRVSDLTDPNSVHMAMERFNALGRDAVLREYRFDPAREYFVVDGAGRRYDSKPLFALAYGMQHGRIPSNDQFSGGLNAIVKRFEDLGFAVERKASTAGRPTSTGKPSIFGHIPDYPVGSLFDDRMAVKSAGLHRHEVDEISGRPSDGADAIVLNGGYREDFDEGDYVLYTGQGGRKNGATHQTEDQTLTRGNLALVKSETDGLPVRVIRGHRGAEGLSPASGYRYDGLYRVERHFHQRSTDGPFIYRFELRHIEDDDPSVKPFSVTDEPPDGDEAPARAHGTTQRIVRNTQVTQWVKDLYDGRCQICGVSLLTPTGVYSEGAHVRPLGRPHDGADMVSNVLCLCPNCHVLLDKGAIRVDPETFMVLDVLTGSEVGVLRLAAGHPLDAKFIDYHSTHIADQPMRQPGA</sequence>
<dbReference type="AlphaFoldDB" id="A0A6J7LYY2"/>
<evidence type="ECO:0000256" key="1">
    <source>
        <dbReference type="SAM" id="MobiDB-lite"/>
    </source>
</evidence>
<dbReference type="InterPro" id="IPR003105">
    <property type="entry name" value="SRA_YDG"/>
</dbReference>
<dbReference type="EMBL" id="CAFBNE010000191">
    <property type="protein sequence ID" value="CAB4970614.1"/>
    <property type="molecule type" value="Genomic_DNA"/>
</dbReference>
<dbReference type="PROSITE" id="PS51015">
    <property type="entry name" value="YDG"/>
    <property type="match status" value="1"/>
</dbReference>